<reference evidence="3 4" key="1">
    <citation type="submission" date="2021-12" db="EMBL/GenBank/DDBJ databases">
        <title>Genome sequencing of bacteria with rrn-lacking chromosome and rrn-plasmid.</title>
        <authorList>
            <person name="Anda M."/>
            <person name="Iwasaki W."/>
        </authorList>
    </citation>
    <scope>NUCLEOTIDE SEQUENCE [LARGE SCALE GENOMIC DNA]</scope>
    <source>
        <strain evidence="3 4">DSM 100852</strain>
        <plasmid evidence="3 4">pFA5</plasmid>
    </source>
</reference>
<evidence type="ECO:0000313" key="3">
    <source>
        <dbReference type="EMBL" id="BDD12635.1"/>
    </source>
</evidence>
<dbReference type="Gene3D" id="3.40.50.720">
    <property type="entry name" value="NAD(P)-binding Rossmann-like Domain"/>
    <property type="match status" value="1"/>
</dbReference>
<dbReference type="EMBL" id="AP025319">
    <property type="protein sequence ID" value="BDD12635.1"/>
    <property type="molecule type" value="Genomic_DNA"/>
</dbReference>
<dbReference type="SMART" id="SM00829">
    <property type="entry name" value="PKS_ER"/>
    <property type="match status" value="1"/>
</dbReference>
<dbReference type="Pfam" id="PF08240">
    <property type="entry name" value="ADH_N"/>
    <property type="match status" value="1"/>
</dbReference>
<feature type="domain" description="Enoyl reductase (ER)" evidence="2">
    <location>
        <begin position="11"/>
        <end position="316"/>
    </location>
</feature>
<dbReference type="Proteomes" id="UP001348817">
    <property type="component" value="Plasmid pFA5"/>
</dbReference>
<dbReference type="KEGG" id="fax:FUAX_50670"/>
<dbReference type="GO" id="GO:0016616">
    <property type="term" value="F:oxidoreductase activity, acting on the CH-OH group of donors, NAD or NADP as acceptor"/>
    <property type="evidence" value="ECO:0007669"/>
    <property type="project" value="UniProtKB-ARBA"/>
</dbReference>
<dbReference type="InterPro" id="IPR013154">
    <property type="entry name" value="ADH-like_N"/>
</dbReference>
<dbReference type="SUPFAM" id="SSF50129">
    <property type="entry name" value="GroES-like"/>
    <property type="match status" value="1"/>
</dbReference>
<keyword evidence="1" id="KW-0560">Oxidoreductase</keyword>
<dbReference type="Gene3D" id="3.90.180.10">
    <property type="entry name" value="Medium-chain alcohol dehydrogenases, catalytic domain"/>
    <property type="match status" value="1"/>
</dbReference>
<dbReference type="PANTHER" id="PTHR11695">
    <property type="entry name" value="ALCOHOL DEHYDROGENASE RELATED"/>
    <property type="match status" value="1"/>
</dbReference>
<dbReference type="PANTHER" id="PTHR11695:SF648">
    <property type="entry name" value="ZINC-BINDING OXIDOREDUCTASE"/>
    <property type="match status" value="1"/>
</dbReference>
<dbReference type="Pfam" id="PF13602">
    <property type="entry name" value="ADH_zinc_N_2"/>
    <property type="match status" value="1"/>
</dbReference>
<dbReference type="InterPro" id="IPR020843">
    <property type="entry name" value="ER"/>
</dbReference>
<sequence length="319" mass="34015">MMKAVVYDRYGAPDVLRLAQKLRPTARKGEVLIRVRATSVTAGDWRLRRADPCLVRLYNGISKPRRRILGHEFAGEVVGLGEGAEGFAIGDRVFGSTGFGSGAHAEYLCQPADGPLAHMPDGLGFEEAATAPVGALTALHFLREGDVGEGDRLLIHGASGSVGSAAVQLAKAYGAMVTAVCGPSNTEAIKALGADRVVDYSRTDFTKTGERYDFAFNTVGETDYSECKKVLKSGGTYLACDATLGDYGKLLLKSVFGGRRIVAGVARETKEDLLRIRELLAKGMFCPLIGQRYSLAELPEAHAHAESGHKRGNLSVKVA</sequence>
<dbReference type="InterPro" id="IPR036291">
    <property type="entry name" value="NAD(P)-bd_dom_sf"/>
</dbReference>
<protein>
    <submittedName>
        <fullName evidence="3">Alcohol dehydrogenase</fullName>
    </submittedName>
</protein>
<dbReference type="InterPro" id="IPR011032">
    <property type="entry name" value="GroES-like_sf"/>
</dbReference>
<dbReference type="CDD" id="cd08267">
    <property type="entry name" value="MDR1"/>
    <property type="match status" value="1"/>
</dbReference>
<dbReference type="AlphaFoldDB" id="A0AAU9CTY2"/>
<geneLocation type="plasmid" evidence="3 4">
    <name>pFA5</name>
</geneLocation>
<dbReference type="PROSITE" id="PS00059">
    <property type="entry name" value="ADH_ZINC"/>
    <property type="match status" value="1"/>
</dbReference>
<dbReference type="SUPFAM" id="SSF51735">
    <property type="entry name" value="NAD(P)-binding Rossmann-fold domains"/>
    <property type="match status" value="1"/>
</dbReference>
<keyword evidence="4" id="KW-1185">Reference proteome</keyword>
<dbReference type="InterPro" id="IPR050700">
    <property type="entry name" value="YIM1/Zinc_Alcohol_DH_Fams"/>
</dbReference>
<organism evidence="3 4">
    <name type="scientific">Fulvitalea axinellae</name>
    <dbReference type="NCBI Taxonomy" id="1182444"/>
    <lineage>
        <taxon>Bacteria</taxon>
        <taxon>Pseudomonadati</taxon>
        <taxon>Bacteroidota</taxon>
        <taxon>Cytophagia</taxon>
        <taxon>Cytophagales</taxon>
        <taxon>Persicobacteraceae</taxon>
        <taxon>Fulvitalea</taxon>
    </lineage>
</organism>
<gene>
    <name evidence="3" type="ORF">FUAX_50670</name>
</gene>
<name>A0AAU9CTY2_9BACT</name>
<evidence type="ECO:0000256" key="1">
    <source>
        <dbReference type="ARBA" id="ARBA00023002"/>
    </source>
</evidence>
<dbReference type="InterPro" id="IPR002328">
    <property type="entry name" value="ADH_Zn_CS"/>
</dbReference>
<proteinExistence type="predicted"/>
<keyword evidence="3" id="KW-0614">Plasmid</keyword>
<evidence type="ECO:0000313" key="4">
    <source>
        <dbReference type="Proteomes" id="UP001348817"/>
    </source>
</evidence>
<dbReference type="GO" id="GO:0008270">
    <property type="term" value="F:zinc ion binding"/>
    <property type="evidence" value="ECO:0007669"/>
    <property type="project" value="InterPro"/>
</dbReference>
<accession>A0AAU9CTY2</accession>
<evidence type="ECO:0000259" key="2">
    <source>
        <dbReference type="SMART" id="SM00829"/>
    </source>
</evidence>